<dbReference type="InterPro" id="IPR045336">
    <property type="entry name" value="MmgE_PrpD_N"/>
</dbReference>
<dbReference type="PANTHER" id="PTHR16943:SF8">
    <property type="entry name" value="2-METHYLCITRATE DEHYDRATASE"/>
    <property type="match status" value="1"/>
</dbReference>
<dbReference type="AlphaFoldDB" id="A0A4R2C5A4"/>
<dbReference type="Gene3D" id="3.30.1330.120">
    <property type="entry name" value="2-methylcitrate dehydratase PrpD"/>
    <property type="match status" value="1"/>
</dbReference>
<accession>A0A4R2C5A4</accession>
<proteinExistence type="inferred from homology"/>
<dbReference type="EMBL" id="SLVX01000028">
    <property type="protein sequence ID" value="TCN35421.1"/>
    <property type="molecule type" value="Genomic_DNA"/>
</dbReference>
<gene>
    <name evidence="4" type="ORF">EV665_12831</name>
</gene>
<dbReference type="GO" id="GO:0016829">
    <property type="term" value="F:lyase activity"/>
    <property type="evidence" value="ECO:0007669"/>
    <property type="project" value="InterPro"/>
</dbReference>
<evidence type="ECO:0000259" key="3">
    <source>
        <dbReference type="Pfam" id="PF19305"/>
    </source>
</evidence>
<protein>
    <submittedName>
        <fullName evidence="4">2-methylcitrate dehydratase PrpD</fullName>
    </submittedName>
</protein>
<dbReference type="InterPro" id="IPR042188">
    <property type="entry name" value="MmgE/PrpD_sf_2"/>
</dbReference>
<organism evidence="4 5">
    <name type="scientific">Shinella granuli</name>
    <dbReference type="NCBI Taxonomy" id="323621"/>
    <lineage>
        <taxon>Bacteria</taxon>
        <taxon>Pseudomonadati</taxon>
        <taxon>Pseudomonadota</taxon>
        <taxon>Alphaproteobacteria</taxon>
        <taxon>Hyphomicrobiales</taxon>
        <taxon>Rhizobiaceae</taxon>
        <taxon>Shinella</taxon>
    </lineage>
</organism>
<evidence type="ECO:0000259" key="2">
    <source>
        <dbReference type="Pfam" id="PF03972"/>
    </source>
</evidence>
<feature type="domain" description="MmgE/PrpD N-terminal" evidence="2">
    <location>
        <begin position="20"/>
        <end position="257"/>
    </location>
</feature>
<evidence type="ECO:0000256" key="1">
    <source>
        <dbReference type="ARBA" id="ARBA00006174"/>
    </source>
</evidence>
<sequence length="465" mass="49130">MALPVETASTGSADSLTGILARHVANMNFTALDGVVIHAFRRAMVDYLACAFAGSEMPVTQALRAWAEAEGGASVASVIGAQLRLPASQAAFVNGAAAHALDFDDGYTRGSAHPGGVIFSAAIAAAEKRGAGAEDFIAGVVAGYDVMLRIAGTMHPASAKQGWHNTAVAGVFGAAAAAGRVYGLPAQELQDAFGLAASFAGGIRQYLSDGAEVKRLHPGKAARDGIVCAELAAAGITGAIECLEGADGLFRAMVDGRVDRRSLLADLGQSFLITEAYFKPYPCCRHFHAAIDATLALRDEERLEPDQITAIDIGLYQVGVHGHDHRTANNLLEAQMSAPCAVVGALIQGRLNAAEFEPSSFAGAEPQRLLNVTRVHVDERCEEIYPKVRSGVVTLELTDGRRLERRIVEPRGETADPLTDDDLSRKFMDNVPGHIGEENASRLLEQIWTMDGQSDPSAFFPLLAI</sequence>
<dbReference type="InterPro" id="IPR036148">
    <property type="entry name" value="MmgE/PrpD_sf"/>
</dbReference>
<dbReference type="RefSeq" id="WP_133036581.1">
    <property type="nucleotide sequence ID" value="NZ_BAABEI010000001.1"/>
</dbReference>
<dbReference type="InterPro" id="IPR042183">
    <property type="entry name" value="MmgE/PrpD_sf_1"/>
</dbReference>
<dbReference type="PANTHER" id="PTHR16943">
    <property type="entry name" value="2-METHYLCITRATE DEHYDRATASE-RELATED"/>
    <property type="match status" value="1"/>
</dbReference>
<evidence type="ECO:0000313" key="4">
    <source>
        <dbReference type="EMBL" id="TCN35421.1"/>
    </source>
</evidence>
<dbReference type="InterPro" id="IPR005656">
    <property type="entry name" value="MmgE_PrpD"/>
</dbReference>
<dbReference type="InterPro" id="IPR045337">
    <property type="entry name" value="MmgE_PrpD_C"/>
</dbReference>
<comment type="caution">
    <text evidence="4">The sequence shown here is derived from an EMBL/GenBank/DDBJ whole genome shotgun (WGS) entry which is preliminary data.</text>
</comment>
<evidence type="ECO:0000313" key="5">
    <source>
        <dbReference type="Proteomes" id="UP000295351"/>
    </source>
</evidence>
<dbReference type="Pfam" id="PF19305">
    <property type="entry name" value="MmgE_PrpD_C"/>
    <property type="match status" value="1"/>
</dbReference>
<dbReference type="Pfam" id="PF03972">
    <property type="entry name" value="MmgE_PrpD_N"/>
    <property type="match status" value="1"/>
</dbReference>
<reference evidence="4 5" key="1">
    <citation type="submission" date="2019-03" db="EMBL/GenBank/DDBJ databases">
        <title>Genomic Encyclopedia of Type Strains, Phase IV (KMG-IV): sequencing the most valuable type-strain genomes for metagenomic binning, comparative biology and taxonomic classification.</title>
        <authorList>
            <person name="Goeker M."/>
        </authorList>
    </citation>
    <scope>NUCLEOTIDE SEQUENCE [LARGE SCALE GENOMIC DNA]</scope>
    <source>
        <strain evidence="4 5">DSM 18401</strain>
    </source>
</reference>
<dbReference type="SUPFAM" id="SSF103378">
    <property type="entry name" value="2-methylcitrate dehydratase PrpD"/>
    <property type="match status" value="1"/>
</dbReference>
<dbReference type="Proteomes" id="UP000295351">
    <property type="component" value="Unassembled WGS sequence"/>
</dbReference>
<dbReference type="Gene3D" id="1.10.4100.10">
    <property type="entry name" value="2-methylcitrate dehydratase PrpD"/>
    <property type="match status" value="1"/>
</dbReference>
<feature type="domain" description="MmgE/PrpD C-terminal" evidence="3">
    <location>
        <begin position="281"/>
        <end position="448"/>
    </location>
</feature>
<comment type="similarity">
    <text evidence="1">Belongs to the PrpD family.</text>
</comment>
<name>A0A4R2C5A4_SHIGR</name>
<keyword evidence="5" id="KW-1185">Reference proteome</keyword>